<dbReference type="AlphaFoldDB" id="A0A9J5WSJ1"/>
<gene>
    <name evidence="1" type="ORF">H5410_049494</name>
</gene>
<comment type="caution">
    <text evidence="1">The sequence shown here is derived from an EMBL/GenBank/DDBJ whole genome shotgun (WGS) entry which is preliminary data.</text>
</comment>
<organism evidence="1 2">
    <name type="scientific">Solanum commersonii</name>
    <name type="common">Commerson's wild potato</name>
    <name type="synonym">Commerson's nightshade</name>
    <dbReference type="NCBI Taxonomy" id="4109"/>
    <lineage>
        <taxon>Eukaryota</taxon>
        <taxon>Viridiplantae</taxon>
        <taxon>Streptophyta</taxon>
        <taxon>Embryophyta</taxon>
        <taxon>Tracheophyta</taxon>
        <taxon>Spermatophyta</taxon>
        <taxon>Magnoliopsida</taxon>
        <taxon>eudicotyledons</taxon>
        <taxon>Gunneridae</taxon>
        <taxon>Pentapetalae</taxon>
        <taxon>asterids</taxon>
        <taxon>lamiids</taxon>
        <taxon>Solanales</taxon>
        <taxon>Solanaceae</taxon>
        <taxon>Solanoideae</taxon>
        <taxon>Solaneae</taxon>
        <taxon>Solanum</taxon>
    </lineage>
</organism>
<dbReference type="Proteomes" id="UP000824120">
    <property type="component" value="Chromosome 10"/>
</dbReference>
<protein>
    <submittedName>
        <fullName evidence="1">Uncharacterized protein</fullName>
    </submittedName>
</protein>
<reference evidence="1 2" key="1">
    <citation type="submission" date="2020-09" db="EMBL/GenBank/DDBJ databases">
        <title>De no assembly of potato wild relative species, Solanum commersonii.</title>
        <authorList>
            <person name="Cho K."/>
        </authorList>
    </citation>
    <scope>NUCLEOTIDE SEQUENCE [LARGE SCALE GENOMIC DNA]</scope>
    <source>
        <strain evidence="1">LZ3.2</strain>
        <tissue evidence="1">Leaf</tissue>
    </source>
</reference>
<evidence type="ECO:0000313" key="2">
    <source>
        <dbReference type="Proteomes" id="UP000824120"/>
    </source>
</evidence>
<evidence type="ECO:0000313" key="1">
    <source>
        <dbReference type="EMBL" id="KAG5578867.1"/>
    </source>
</evidence>
<dbReference type="EMBL" id="JACXVP010000010">
    <property type="protein sequence ID" value="KAG5578867.1"/>
    <property type="molecule type" value="Genomic_DNA"/>
</dbReference>
<sequence>MSIKTLVMESVGPERQTCLFSCSNKPRAACFDRNFSWTPVKNLVMKSFGPEGQMSPFSSSNEPKQVNPYFANFRVL</sequence>
<name>A0A9J5WSJ1_SOLCO</name>
<accession>A0A9J5WSJ1</accession>
<proteinExistence type="predicted"/>
<keyword evidence="2" id="KW-1185">Reference proteome</keyword>